<dbReference type="Proteomes" id="UP000660339">
    <property type="component" value="Unassembled WGS sequence"/>
</dbReference>
<dbReference type="InterPro" id="IPR026004">
    <property type="entry name" value="Septum_form"/>
</dbReference>
<dbReference type="Pfam" id="PF13845">
    <property type="entry name" value="Septum_form"/>
    <property type="match status" value="1"/>
</dbReference>
<sequence length="291" mass="30942">MRGRLTAGATLVALLATLALAGCGQALPAEVDAALVDDWKPVAEVTGWTPEAGACLATVSVDIALRSAAVKDCAEPHYGEVVHVGKFPGDTYPGPKEKAAALYECDLKAMLYLGRAWGHAAKLELRLSTPKVDTWTSGARWYRCEISEQASTEDAERFVLRTGSLKGAIPPALLNNCVKAVIADDAVSRMDDIACTTAHNAEYVGVFREPATAAYPDGSAKTWDRLHKTCGTLITQYLGVPASRAVYYGSIALPASGERWAAGDHTVQCAVFFDKTLRKSARDSKGKGLPS</sequence>
<evidence type="ECO:0000313" key="3">
    <source>
        <dbReference type="EMBL" id="GIG16432.1"/>
    </source>
</evidence>
<evidence type="ECO:0000259" key="2">
    <source>
        <dbReference type="Pfam" id="PF13845"/>
    </source>
</evidence>
<protein>
    <recommendedName>
        <fullName evidence="2">Septum formation-related domain-containing protein</fullName>
    </recommendedName>
</protein>
<feature type="chain" id="PRO_5038810912" description="Septum formation-related domain-containing protein" evidence="1">
    <location>
        <begin position="22"/>
        <end position="291"/>
    </location>
</feature>
<gene>
    <name evidence="3" type="ORF">Cme02nite_47640</name>
</gene>
<dbReference type="EMBL" id="BONJ01000026">
    <property type="protein sequence ID" value="GIG16432.1"/>
    <property type="molecule type" value="Genomic_DNA"/>
</dbReference>
<keyword evidence="1" id="KW-0732">Signal</keyword>
<dbReference type="RefSeq" id="WP_166385600.1">
    <property type="nucleotide sequence ID" value="NZ_BAAATT010000003.1"/>
</dbReference>
<proteinExistence type="predicted"/>
<organism evidence="3 4">
    <name type="scientific">Catellatospora methionotrophica</name>
    <dbReference type="NCBI Taxonomy" id="121620"/>
    <lineage>
        <taxon>Bacteria</taxon>
        <taxon>Bacillati</taxon>
        <taxon>Actinomycetota</taxon>
        <taxon>Actinomycetes</taxon>
        <taxon>Micromonosporales</taxon>
        <taxon>Micromonosporaceae</taxon>
        <taxon>Catellatospora</taxon>
    </lineage>
</organism>
<dbReference type="PROSITE" id="PS51257">
    <property type="entry name" value="PROKAR_LIPOPROTEIN"/>
    <property type="match status" value="1"/>
</dbReference>
<evidence type="ECO:0000313" key="4">
    <source>
        <dbReference type="Proteomes" id="UP000660339"/>
    </source>
</evidence>
<reference evidence="3" key="1">
    <citation type="submission" date="2021-01" db="EMBL/GenBank/DDBJ databases">
        <title>Whole genome shotgun sequence of Catellatospora methionotrophica NBRC 14553.</title>
        <authorList>
            <person name="Komaki H."/>
            <person name="Tamura T."/>
        </authorList>
    </citation>
    <scope>NUCLEOTIDE SEQUENCE</scope>
    <source>
        <strain evidence="3">NBRC 14553</strain>
    </source>
</reference>
<keyword evidence="4" id="KW-1185">Reference proteome</keyword>
<evidence type="ECO:0000256" key="1">
    <source>
        <dbReference type="SAM" id="SignalP"/>
    </source>
</evidence>
<feature type="domain" description="Septum formation-related" evidence="2">
    <location>
        <begin position="52"/>
        <end position="269"/>
    </location>
</feature>
<accession>A0A8J3LC72</accession>
<comment type="caution">
    <text evidence="3">The sequence shown here is derived from an EMBL/GenBank/DDBJ whole genome shotgun (WGS) entry which is preliminary data.</text>
</comment>
<name>A0A8J3LC72_9ACTN</name>
<dbReference type="AlphaFoldDB" id="A0A8J3LC72"/>
<feature type="signal peptide" evidence="1">
    <location>
        <begin position="1"/>
        <end position="21"/>
    </location>
</feature>